<evidence type="ECO:0000313" key="2">
    <source>
        <dbReference type="EMBL" id="PRH82731.1"/>
    </source>
</evidence>
<proteinExistence type="predicted"/>
<reference evidence="2 3" key="1">
    <citation type="submission" date="2018-03" db="EMBL/GenBank/DDBJ databases">
        <title>Arenimonas caeni sp. nov., isolated from activated sludge.</title>
        <authorList>
            <person name="Liu H."/>
        </authorList>
    </citation>
    <scope>NUCLEOTIDE SEQUENCE [LARGE SCALE GENOMIC DNA]</scope>
    <source>
        <strain evidence="3">z29</strain>
    </source>
</reference>
<dbReference type="Proteomes" id="UP000241736">
    <property type="component" value="Unassembled WGS sequence"/>
</dbReference>
<feature type="transmembrane region" description="Helical" evidence="1">
    <location>
        <begin position="34"/>
        <end position="51"/>
    </location>
</feature>
<sequence>MKRLLGWALQVLAAVAFVVFLFQSKSQGFGATTVGGLLVSAVTAVYGRTFFSERREGEADAVSQRRGAKRIGWVGGLVSVPVLVGLMMGQGAEFGAAAIMAAFGGAAAGLLCWILAAFWMNSAPK</sequence>
<evidence type="ECO:0000256" key="1">
    <source>
        <dbReference type="SAM" id="Phobius"/>
    </source>
</evidence>
<keyword evidence="1" id="KW-1133">Transmembrane helix</keyword>
<keyword evidence="1" id="KW-0472">Membrane</keyword>
<name>A0A2P6M9R2_9GAMM</name>
<feature type="transmembrane region" description="Helical" evidence="1">
    <location>
        <begin position="94"/>
        <end position="119"/>
    </location>
</feature>
<organism evidence="2 3">
    <name type="scientific">Arenimonas caeni</name>
    <dbReference type="NCBI Taxonomy" id="2058085"/>
    <lineage>
        <taxon>Bacteria</taxon>
        <taxon>Pseudomonadati</taxon>
        <taxon>Pseudomonadota</taxon>
        <taxon>Gammaproteobacteria</taxon>
        <taxon>Lysobacterales</taxon>
        <taxon>Lysobacteraceae</taxon>
        <taxon>Arenimonas</taxon>
    </lineage>
</organism>
<protein>
    <submittedName>
        <fullName evidence="2">Uncharacterized protein</fullName>
    </submittedName>
</protein>
<keyword evidence="3" id="KW-1185">Reference proteome</keyword>
<dbReference type="AlphaFoldDB" id="A0A2P6M9R2"/>
<keyword evidence="1" id="KW-0812">Transmembrane</keyword>
<evidence type="ECO:0000313" key="3">
    <source>
        <dbReference type="Proteomes" id="UP000241736"/>
    </source>
</evidence>
<feature type="transmembrane region" description="Helical" evidence="1">
    <location>
        <begin position="71"/>
        <end position="88"/>
    </location>
</feature>
<gene>
    <name evidence="2" type="ORF">C6N40_05850</name>
</gene>
<comment type="caution">
    <text evidence="2">The sequence shown here is derived from an EMBL/GenBank/DDBJ whole genome shotgun (WGS) entry which is preliminary data.</text>
</comment>
<dbReference type="RefSeq" id="WP_106990076.1">
    <property type="nucleotide sequence ID" value="NZ_JAVEVW010000124.1"/>
</dbReference>
<dbReference type="EMBL" id="PVLF01000005">
    <property type="protein sequence ID" value="PRH82731.1"/>
    <property type="molecule type" value="Genomic_DNA"/>
</dbReference>
<accession>A0A2P6M9R2</accession>